<feature type="transmembrane region" description="Helical" evidence="8">
    <location>
        <begin position="271"/>
        <end position="296"/>
    </location>
</feature>
<comment type="subcellular location">
    <subcellularLocation>
        <location evidence="1">Membrane</location>
        <topology evidence="1">Multi-pass membrane protein</topology>
    </subcellularLocation>
</comment>
<evidence type="ECO:0000256" key="2">
    <source>
        <dbReference type="ARBA" id="ARBA00006434"/>
    </source>
</evidence>
<dbReference type="PANTHER" id="PTHR48086">
    <property type="entry name" value="SODIUM/PROLINE SYMPORTER-RELATED"/>
    <property type="match status" value="1"/>
</dbReference>
<evidence type="ECO:0000313" key="10">
    <source>
        <dbReference type="Proteomes" id="UP000198584"/>
    </source>
</evidence>
<evidence type="ECO:0000256" key="4">
    <source>
        <dbReference type="ARBA" id="ARBA00022692"/>
    </source>
</evidence>
<dbReference type="EMBL" id="FNQR01000001">
    <property type="protein sequence ID" value="SDZ76741.1"/>
    <property type="molecule type" value="Genomic_DNA"/>
</dbReference>
<dbReference type="GO" id="GO:0022857">
    <property type="term" value="F:transmembrane transporter activity"/>
    <property type="evidence" value="ECO:0007669"/>
    <property type="project" value="InterPro"/>
</dbReference>
<dbReference type="AlphaFoldDB" id="A0A1H3VPY5"/>
<feature type="transmembrane region" description="Helical" evidence="8">
    <location>
        <begin position="229"/>
        <end position="250"/>
    </location>
</feature>
<feature type="transmembrane region" description="Helical" evidence="8">
    <location>
        <begin position="129"/>
        <end position="151"/>
    </location>
</feature>
<accession>A0A1H3VPY5</accession>
<keyword evidence="6 8" id="KW-0472">Membrane</keyword>
<gene>
    <name evidence="9" type="ORF">SAMN05421743_101125</name>
</gene>
<feature type="transmembrane region" description="Helical" evidence="8">
    <location>
        <begin position="6"/>
        <end position="27"/>
    </location>
</feature>
<dbReference type="Gene3D" id="1.20.1730.10">
    <property type="entry name" value="Sodium/glucose cotransporter"/>
    <property type="match status" value="1"/>
</dbReference>
<dbReference type="InterPro" id="IPR038377">
    <property type="entry name" value="Na/Glc_symporter_sf"/>
</dbReference>
<dbReference type="Pfam" id="PF00474">
    <property type="entry name" value="SSF"/>
    <property type="match status" value="1"/>
</dbReference>
<feature type="transmembrane region" description="Helical" evidence="8">
    <location>
        <begin position="392"/>
        <end position="414"/>
    </location>
</feature>
<reference evidence="9 10" key="1">
    <citation type="submission" date="2016-10" db="EMBL/GenBank/DDBJ databases">
        <authorList>
            <person name="de Groot N.N."/>
        </authorList>
    </citation>
    <scope>NUCLEOTIDE SEQUENCE [LARGE SCALE GENOMIC DNA]</scope>
    <source>
        <strain evidence="9 10">CCM7597</strain>
    </source>
</reference>
<dbReference type="OrthoDB" id="9789704at2"/>
<dbReference type="InterPro" id="IPR050277">
    <property type="entry name" value="Sodium:Solute_Symporter"/>
</dbReference>
<dbReference type="Proteomes" id="UP000198584">
    <property type="component" value="Unassembled WGS sequence"/>
</dbReference>
<evidence type="ECO:0000256" key="7">
    <source>
        <dbReference type="RuleBase" id="RU362091"/>
    </source>
</evidence>
<feature type="transmembrane region" description="Helical" evidence="8">
    <location>
        <begin position="364"/>
        <end position="386"/>
    </location>
</feature>
<name>A0A1H3VPY5_9BACI</name>
<dbReference type="GO" id="GO:0005886">
    <property type="term" value="C:plasma membrane"/>
    <property type="evidence" value="ECO:0007669"/>
    <property type="project" value="TreeGrafter"/>
</dbReference>
<feature type="transmembrane region" description="Helical" evidence="8">
    <location>
        <begin position="445"/>
        <end position="465"/>
    </location>
</feature>
<feature type="transmembrane region" description="Helical" evidence="8">
    <location>
        <begin position="188"/>
        <end position="209"/>
    </location>
</feature>
<dbReference type="CDD" id="cd10322">
    <property type="entry name" value="SLC5sbd"/>
    <property type="match status" value="1"/>
</dbReference>
<proteinExistence type="inferred from homology"/>
<evidence type="ECO:0000256" key="5">
    <source>
        <dbReference type="ARBA" id="ARBA00022989"/>
    </source>
</evidence>
<comment type="similarity">
    <text evidence="2 7">Belongs to the sodium:solute symporter (SSF) (TC 2.A.21) family.</text>
</comment>
<feature type="transmembrane region" description="Helical" evidence="8">
    <location>
        <begin position="421"/>
        <end position="439"/>
    </location>
</feature>
<keyword evidence="10" id="KW-1185">Reference proteome</keyword>
<keyword evidence="4 8" id="KW-0812">Transmembrane</keyword>
<feature type="transmembrane region" description="Helical" evidence="8">
    <location>
        <begin position="80"/>
        <end position="97"/>
    </location>
</feature>
<dbReference type="InterPro" id="IPR001734">
    <property type="entry name" value="Na/solute_symporter"/>
</dbReference>
<evidence type="ECO:0000256" key="1">
    <source>
        <dbReference type="ARBA" id="ARBA00004141"/>
    </source>
</evidence>
<evidence type="ECO:0000256" key="3">
    <source>
        <dbReference type="ARBA" id="ARBA00022448"/>
    </source>
</evidence>
<dbReference type="PANTHER" id="PTHR48086:SF7">
    <property type="entry name" value="SODIUM-SOLUTE SYMPORTER-RELATED"/>
    <property type="match status" value="1"/>
</dbReference>
<evidence type="ECO:0000256" key="6">
    <source>
        <dbReference type="ARBA" id="ARBA00023136"/>
    </source>
</evidence>
<dbReference type="PROSITE" id="PS50283">
    <property type="entry name" value="NA_SOLUT_SYMP_3"/>
    <property type="match status" value="1"/>
</dbReference>
<protein>
    <submittedName>
        <fullName evidence="9">Transporter, SSS family</fullName>
    </submittedName>
</protein>
<feature type="transmembrane region" description="Helical" evidence="8">
    <location>
        <begin position="316"/>
        <end position="343"/>
    </location>
</feature>
<dbReference type="RefSeq" id="WP_093041116.1">
    <property type="nucleotide sequence ID" value="NZ_FNQR01000001.1"/>
</dbReference>
<evidence type="ECO:0000256" key="8">
    <source>
        <dbReference type="SAM" id="Phobius"/>
    </source>
</evidence>
<feature type="transmembrane region" description="Helical" evidence="8">
    <location>
        <begin position="157"/>
        <end position="176"/>
    </location>
</feature>
<dbReference type="STRING" id="571932.SAMN05421743_101125"/>
<evidence type="ECO:0000313" key="9">
    <source>
        <dbReference type="EMBL" id="SDZ76741.1"/>
    </source>
</evidence>
<keyword evidence="5 8" id="KW-1133">Transmembrane helix</keyword>
<sequence>MFSNQQETILITIIAVYFVFLFGLSLFVNRSTKTYEDYNVAGRSTKLMPLILTFVGTAIGGSILLGYMTKGYLFGMGQQWLAIGFTLTSIVIAVFLLKRIRLLGEKYNMVTLGDFTALRYGEGARVPTVISILCAYSAITGMQFVAIATILNLTIDLNMTTGILIGWVLLTLKTYFGGLKSVMLQDAIHGTIQTVGIFFLLFVILFMVGDWEPVAENARNAEGGNMLSIFNIGTSEFLVYMLTIGAYQFVRQDVWQRFWAAKDSKTAKTGFWAAIVLGFLTAAIAVVIGFLGKFGLNMTNIDPALIYYEIIGQVLPFPLVIVMLIALLATVISCADSFFLAASSSIVNDIIKPRVGHKASDKKMLTYSRLSVVIVSIVSVLLALYIPQLVTLWITGSAMLVSGLLAPVLFGLFWKRTTKTAGLSAMWGGLMVAVAWQIAGHPFGLHPVFLGLPISIITLVTITLASEGEKEHAMYSELKKSS</sequence>
<feature type="transmembrane region" description="Helical" evidence="8">
    <location>
        <begin position="47"/>
        <end position="68"/>
    </location>
</feature>
<organism evidence="9 10">
    <name type="scientific">Thalassobacillus cyri</name>
    <dbReference type="NCBI Taxonomy" id="571932"/>
    <lineage>
        <taxon>Bacteria</taxon>
        <taxon>Bacillati</taxon>
        <taxon>Bacillota</taxon>
        <taxon>Bacilli</taxon>
        <taxon>Bacillales</taxon>
        <taxon>Bacillaceae</taxon>
        <taxon>Thalassobacillus</taxon>
    </lineage>
</organism>
<keyword evidence="3" id="KW-0813">Transport</keyword>